<dbReference type="Gene3D" id="3.40.50.720">
    <property type="entry name" value="NAD(P)-binding Rossmann-like Domain"/>
    <property type="match status" value="1"/>
</dbReference>
<dbReference type="EMBL" id="CP144698">
    <property type="protein sequence ID" value="WVZ17116.1"/>
    <property type="molecule type" value="Genomic_DNA"/>
</dbReference>
<dbReference type="InterPro" id="IPR002347">
    <property type="entry name" value="SDR_fam"/>
</dbReference>
<dbReference type="PRINTS" id="PR00081">
    <property type="entry name" value="GDHRDH"/>
</dbReference>
<dbReference type="Proteomes" id="UP001374535">
    <property type="component" value="Chromosome 3"/>
</dbReference>
<evidence type="ECO:0000256" key="3">
    <source>
        <dbReference type="ARBA" id="ARBA00023002"/>
    </source>
</evidence>
<accession>A0AAQ3S636</accession>
<evidence type="ECO:0000313" key="5">
    <source>
        <dbReference type="EMBL" id="WVZ17116.1"/>
    </source>
</evidence>
<name>A0AAQ3S636_VIGMU</name>
<evidence type="ECO:0008006" key="7">
    <source>
        <dbReference type="Google" id="ProtNLM"/>
    </source>
</evidence>
<protein>
    <recommendedName>
        <fullName evidence="7">(+)-neomenthol dehydrogenase</fullName>
    </recommendedName>
</protein>
<dbReference type="PANTHER" id="PTHR43490">
    <property type="entry name" value="(+)-NEOMENTHOL DEHYDROGENASE"/>
    <property type="match status" value="1"/>
</dbReference>
<evidence type="ECO:0000256" key="4">
    <source>
        <dbReference type="RuleBase" id="RU000363"/>
    </source>
</evidence>
<dbReference type="SUPFAM" id="SSF51735">
    <property type="entry name" value="NAD(P)-binding Rossmann-fold domains"/>
    <property type="match status" value="1"/>
</dbReference>
<keyword evidence="3" id="KW-0560">Oxidoreductase</keyword>
<reference evidence="5 6" key="1">
    <citation type="journal article" date="2023" name="Life. Sci Alliance">
        <title>Evolutionary insights into 3D genome organization and epigenetic landscape of Vigna mungo.</title>
        <authorList>
            <person name="Junaid A."/>
            <person name="Singh B."/>
            <person name="Bhatia S."/>
        </authorList>
    </citation>
    <scope>NUCLEOTIDE SEQUENCE [LARGE SCALE GENOMIC DNA]</scope>
    <source>
        <strain evidence="5">Urdbean</strain>
    </source>
</reference>
<evidence type="ECO:0000256" key="2">
    <source>
        <dbReference type="ARBA" id="ARBA00022857"/>
    </source>
</evidence>
<dbReference type="AlphaFoldDB" id="A0AAQ3S636"/>
<dbReference type="InterPro" id="IPR036291">
    <property type="entry name" value="NAD(P)-bd_dom_sf"/>
</dbReference>
<proteinExistence type="inferred from homology"/>
<comment type="similarity">
    <text evidence="1 4">Belongs to the short-chain dehydrogenases/reductases (SDR) family.</text>
</comment>
<keyword evidence="2" id="KW-0521">NADP</keyword>
<evidence type="ECO:0000313" key="6">
    <source>
        <dbReference type="Proteomes" id="UP001374535"/>
    </source>
</evidence>
<dbReference type="PANTHER" id="PTHR43490:SF91">
    <property type="entry name" value="NAD(P)-BINDING ROSSMANN-FOLD PROTEIN"/>
    <property type="match status" value="1"/>
</dbReference>
<dbReference type="PRINTS" id="PR00080">
    <property type="entry name" value="SDRFAMILY"/>
</dbReference>
<dbReference type="GO" id="GO:0016491">
    <property type="term" value="F:oxidoreductase activity"/>
    <property type="evidence" value="ECO:0007669"/>
    <property type="project" value="UniProtKB-KW"/>
</dbReference>
<evidence type="ECO:0000256" key="1">
    <source>
        <dbReference type="ARBA" id="ARBA00006484"/>
    </source>
</evidence>
<gene>
    <name evidence="5" type="ORF">V8G54_010098</name>
</gene>
<sequence>MGEATERYAVVTGANKGIGLEIVKQLASAGIKVVLTARNEERGLHAMETLKASALSHLVMFHQLDVADATSVASLADFIKSKFGKLDILFPFHLHVGVIMLLRLLFVVRMLVEVNNAGIGGTVTKDVGLLPTVILSRGAVSEEDGTKAITETYELAEECLQINYYGTKITVESLMPLLQLSDSPRIVNVSSSLGQLESFPKESWARGVFSDVDNLTEEKMDEIVKKFLSDFKEGSLESKGWPRYLGAYIVSKAAMNGYTRILAKKHPSFCINSVCPGYVKTDITSNTGFLTVEEGAASPVNLALLPNGSPSGLFYFRTDVASF</sequence>
<organism evidence="5 6">
    <name type="scientific">Vigna mungo</name>
    <name type="common">Black gram</name>
    <name type="synonym">Phaseolus mungo</name>
    <dbReference type="NCBI Taxonomy" id="3915"/>
    <lineage>
        <taxon>Eukaryota</taxon>
        <taxon>Viridiplantae</taxon>
        <taxon>Streptophyta</taxon>
        <taxon>Embryophyta</taxon>
        <taxon>Tracheophyta</taxon>
        <taxon>Spermatophyta</taxon>
        <taxon>Magnoliopsida</taxon>
        <taxon>eudicotyledons</taxon>
        <taxon>Gunneridae</taxon>
        <taxon>Pentapetalae</taxon>
        <taxon>rosids</taxon>
        <taxon>fabids</taxon>
        <taxon>Fabales</taxon>
        <taxon>Fabaceae</taxon>
        <taxon>Papilionoideae</taxon>
        <taxon>50 kb inversion clade</taxon>
        <taxon>NPAAA clade</taxon>
        <taxon>indigoferoid/millettioid clade</taxon>
        <taxon>Phaseoleae</taxon>
        <taxon>Vigna</taxon>
    </lineage>
</organism>
<dbReference type="Pfam" id="PF00106">
    <property type="entry name" value="adh_short"/>
    <property type="match status" value="1"/>
</dbReference>
<dbReference type="FunFam" id="3.40.50.720:FF:000312">
    <property type="entry name" value="(+)-neomenthol dehydrogenase"/>
    <property type="match status" value="1"/>
</dbReference>
<dbReference type="GO" id="GO:0016020">
    <property type="term" value="C:membrane"/>
    <property type="evidence" value="ECO:0007669"/>
    <property type="project" value="TreeGrafter"/>
</dbReference>
<keyword evidence="6" id="KW-1185">Reference proteome</keyword>